<feature type="domain" description="DinB-like" evidence="1">
    <location>
        <begin position="13"/>
        <end position="147"/>
    </location>
</feature>
<dbReference type="EMBL" id="PTJC01000005">
    <property type="protein sequence ID" value="PPK88408.1"/>
    <property type="molecule type" value="Genomic_DNA"/>
</dbReference>
<accession>A0A2S6IA91</accession>
<dbReference type="AlphaFoldDB" id="A0A2S6IA91"/>
<dbReference type="Gene3D" id="1.20.120.450">
    <property type="entry name" value="dinb family like domain"/>
    <property type="match status" value="1"/>
</dbReference>
<dbReference type="Pfam" id="PF12867">
    <property type="entry name" value="DinB_2"/>
    <property type="match status" value="1"/>
</dbReference>
<dbReference type="RefSeq" id="WP_104418958.1">
    <property type="nucleotide sequence ID" value="NZ_PTJC01000005.1"/>
</dbReference>
<reference evidence="2 3" key="1">
    <citation type="submission" date="2018-02" db="EMBL/GenBank/DDBJ databases">
        <title>Genomic Encyclopedia of Archaeal and Bacterial Type Strains, Phase II (KMG-II): from individual species to whole genera.</title>
        <authorList>
            <person name="Goeker M."/>
        </authorList>
    </citation>
    <scope>NUCLEOTIDE SEQUENCE [LARGE SCALE GENOMIC DNA]</scope>
    <source>
        <strain evidence="2 3">DSM 29526</strain>
    </source>
</reference>
<protein>
    <submittedName>
        <fullName evidence="2">DinB family protein</fullName>
    </submittedName>
</protein>
<dbReference type="InterPro" id="IPR034660">
    <property type="entry name" value="DinB/YfiT-like"/>
</dbReference>
<sequence>MPATAQQVLDDHHRIRRNLLGLLDAFSVAQLGEIPPFLNNNLLWNAGHIVAVQELLTFALGGHRSPSGKEFIGRYRGGTRPFSGMEEEWPFIRAQLAEGNQVLRDAYTDRDWSGFQPFTTQLGIEVRSIDHALIFNNLHETLHLGTMLAIRKWVVANGGSGKEVPVE</sequence>
<proteinExistence type="predicted"/>
<evidence type="ECO:0000313" key="2">
    <source>
        <dbReference type="EMBL" id="PPK88408.1"/>
    </source>
</evidence>
<dbReference type="InterPro" id="IPR024775">
    <property type="entry name" value="DinB-like"/>
</dbReference>
<organism evidence="2 3">
    <name type="scientific">Neolewinella xylanilytica</name>
    <dbReference type="NCBI Taxonomy" id="1514080"/>
    <lineage>
        <taxon>Bacteria</taxon>
        <taxon>Pseudomonadati</taxon>
        <taxon>Bacteroidota</taxon>
        <taxon>Saprospiria</taxon>
        <taxon>Saprospirales</taxon>
        <taxon>Lewinellaceae</taxon>
        <taxon>Neolewinella</taxon>
    </lineage>
</organism>
<dbReference type="Proteomes" id="UP000237662">
    <property type="component" value="Unassembled WGS sequence"/>
</dbReference>
<name>A0A2S6IA91_9BACT</name>
<dbReference type="SUPFAM" id="SSF109854">
    <property type="entry name" value="DinB/YfiT-like putative metalloenzymes"/>
    <property type="match status" value="1"/>
</dbReference>
<gene>
    <name evidence="2" type="ORF">CLV84_1375</name>
</gene>
<dbReference type="OrthoDB" id="4295522at2"/>
<keyword evidence="3" id="KW-1185">Reference proteome</keyword>
<comment type="caution">
    <text evidence="2">The sequence shown here is derived from an EMBL/GenBank/DDBJ whole genome shotgun (WGS) entry which is preliminary data.</text>
</comment>
<evidence type="ECO:0000259" key="1">
    <source>
        <dbReference type="Pfam" id="PF12867"/>
    </source>
</evidence>
<evidence type="ECO:0000313" key="3">
    <source>
        <dbReference type="Proteomes" id="UP000237662"/>
    </source>
</evidence>